<keyword evidence="9" id="KW-0573">Peptidoglycan synthesis</keyword>
<keyword evidence="5" id="KW-0808">Transferase</keyword>
<protein>
    <submittedName>
        <fullName evidence="19">Penicillin-binding protein</fullName>
    </submittedName>
</protein>
<evidence type="ECO:0000256" key="1">
    <source>
        <dbReference type="ARBA" id="ARBA00022475"/>
    </source>
</evidence>
<evidence type="ECO:0000313" key="20">
    <source>
        <dbReference type="Proteomes" id="UP000037854"/>
    </source>
</evidence>
<evidence type="ECO:0000313" key="19">
    <source>
        <dbReference type="EMBL" id="KPH79281.1"/>
    </source>
</evidence>
<keyword evidence="7" id="KW-0378">Hydrolase</keyword>
<reference evidence="19 20" key="1">
    <citation type="submission" date="2015-07" db="EMBL/GenBank/DDBJ databases">
        <title>High-quality draft genome sequence of Oceanobacillus caeni HM6, a bacillus isolated from a human feces.</title>
        <authorList>
            <person name="Kumar J."/>
            <person name="Verma M.K."/>
            <person name="Pandey R."/>
            <person name="Bhambi M."/>
            <person name="Chauhan N."/>
        </authorList>
    </citation>
    <scope>NUCLEOTIDE SEQUENCE [LARGE SCALE GENOMIC DNA]</scope>
    <source>
        <strain evidence="19 20">HM6</strain>
    </source>
</reference>
<dbReference type="InterPro" id="IPR036950">
    <property type="entry name" value="PBP_transglycosylase"/>
</dbReference>
<evidence type="ECO:0000256" key="14">
    <source>
        <dbReference type="ARBA" id="ARBA00034000"/>
    </source>
</evidence>
<keyword evidence="6 16" id="KW-0812">Transmembrane</keyword>
<sequence length="720" mass="81699">MRKLKRYFIFLISILLFCFIGYGAIWVGGSLVVDKEKLSLDGTTTIETTNGEIIGKLYNENRIYISIDEIPEHVKDAFVSIEDRRFYDHFGVDLKSVIRAVYKDILAMGKVEGASTLTQQLAKNLFLYNDKTWSRKAKEVMAAIYLEQQFTKDELLELYLNQLYFGKGVYGLETASHFFFSKSVSDLTFAEGAMLAGLAKAPNGYSPIDYPDKALKRRNIVLQSMEDAGKISHEVRLKEQSTALDLNLQKEKEEPWNDSYMDLVVKEAEEKYKLSLDDLETGGYRIVVNLDNNIQKVAYKKFQDSDYFPGNNDEVEGTFVMMEAKSGKIVATLGGRNYQFGNLDRVLVKRQPGSTFKPLAVYGPAMMKEDAYSAFTLIPDQQMDIHDYEVSNADDTYANITTVYDAIVQSKNTSAVWLLNEIGVDYSKTYLEKMGIQLDNDDKGLAIALGGLTRGVTPIQLMEGYSAFANEGKMVKSYTIDRIYDRYDKVVYEEESRKTKVFSPQVAWDMTKILSTTVKKGTGSAGEYKKALAGKTGSTEHPYVEGQTKDAWFVGYTPEYVSVLWMGYDQSDENHYLTGGSSYPTALTKSILTELDKENSLSKDFIKPSNVKDLPEPILLPEIENIRAELEFGGVSFVRGKISWNGSQDKRVVYRIYREKDGIDERVGEVTGKDEFYINFNLFHSNNYYVVPYDPLTKLEGVRSDTVNLSYLKPSREQRR</sequence>
<organism evidence="19 20">
    <name type="scientific">Oceanobacillus caeni</name>
    <dbReference type="NCBI Taxonomy" id="405946"/>
    <lineage>
        <taxon>Bacteria</taxon>
        <taxon>Bacillati</taxon>
        <taxon>Bacillota</taxon>
        <taxon>Bacilli</taxon>
        <taxon>Bacillales</taxon>
        <taxon>Bacillaceae</taxon>
        <taxon>Oceanobacillus</taxon>
    </lineage>
</organism>
<comment type="caution">
    <text evidence="19">The sequence shown here is derived from an EMBL/GenBank/DDBJ whole genome shotgun (WGS) entry which is preliminary data.</text>
</comment>
<dbReference type="Pfam" id="PF00905">
    <property type="entry name" value="Transpeptidase"/>
    <property type="match status" value="1"/>
</dbReference>
<keyword evidence="13" id="KW-0961">Cell wall biogenesis/degradation</keyword>
<gene>
    <name evidence="19" type="ORF">AFL42_00310</name>
</gene>
<evidence type="ECO:0000256" key="12">
    <source>
        <dbReference type="ARBA" id="ARBA00023268"/>
    </source>
</evidence>
<evidence type="ECO:0000256" key="16">
    <source>
        <dbReference type="SAM" id="Phobius"/>
    </source>
</evidence>
<feature type="transmembrane region" description="Helical" evidence="16">
    <location>
        <begin position="7"/>
        <end position="29"/>
    </location>
</feature>
<evidence type="ECO:0000256" key="2">
    <source>
        <dbReference type="ARBA" id="ARBA00022645"/>
    </source>
</evidence>
<dbReference type="InterPro" id="IPR001460">
    <property type="entry name" value="PCN-bd_Tpept"/>
</dbReference>
<keyword evidence="10 16" id="KW-1133">Transmembrane helix</keyword>
<evidence type="ECO:0000256" key="11">
    <source>
        <dbReference type="ARBA" id="ARBA00023136"/>
    </source>
</evidence>
<keyword evidence="12" id="KW-0511">Multifunctional enzyme</keyword>
<dbReference type="NCBIfam" id="TIGR02074">
    <property type="entry name" value="PBP_1a_fam"/>
    <property type="match status" value="1"/>
</dbReference>
<evidence type="ECO:0000259" key="17">
    <source>
        <dbReference type="Pfam" id="PF00905"/>
    </source>
</evidence>
<dbReference type="InterPro" id="IPR012338">
    <property type="entry name" value="Beta-lactam/transpept-like"/>
</dbReference>
<feature type="domain" description="Penicillin-binding protein transpeptidase" evidence="17">
    <location>
        <begin position="317"/>
        <end position="592"/>
    </location>
</feature>
<keyword evidence="4" id="KW-0328">Glycosyltransferase</keyword>
<evidence type="ECO:0000256" key="10">
    <source>
        <dbReference type="ARBA" id="ARBA00022989"/>
    </source>
</evidence>
<keyword evidence="3" id="KW-0645">Protease</keyword>
<evidence type="ECO:0000259" key="18">
    <source>
        <dbReference type="Pfam" id="PF00912"/>
    </source>
</evidence>
<evidence type="ECO:0000256" key="15">
    <source>
        <dbReference type="ARBA" id="ARBA00049902"/>
    </source>
</evidence>
<evidence type="ECO:0000256" key="6">
    <source>
        <dbReference type="ARBA" id="ARBA00022692"/>
    </source>
</evidence>
<evidence type="ECO:0000256" key="4">
    <source>
        <dbReference type="ARBA" id="ARBA00022676"/>
    </source>
</evidence>
<evidence type="ECO:0000256" key="9">
    <source>
        <dbReference type="ARBA" id="ARBA00022984"/>
    </source>
</evidence>
<keyword evidence="20" id="KW-1185">Reference proteome</keyword>
<keyword evidence="8" id="KW-0133">Cell shape</keyword>
<evidence type="ECO:0000256" key="13">
    <source>
        <dbReference type="ARBA" id="ARBA00023316"/>
    </source>
</evidence>
<dbReference type="PANTHER" id="PTHR32282:SF32">
    <property type="entry name" value="PENICILLIN-BINDING PROTEIN 2A"/>
    <property type="match status" value="1"/>
</dbReference>
<dbReference type="InterPro" id="IPR023346">
    <property type="entry name" value="Lysozyme-like_dom_sf"/>
</dbReference>
<keyword evidence="2" id="KW-0121">Carboxypeptidase</keyword>
<evidence type="ECO:0000256" key="3">
    <source>
        <dbReference type="ARBA" id="ARBA00022670"/>
    </source>
</evidence>
<dbReference type="Gene3D" id="1.10.3810.10">
    <property type="entry name" value="Biosynthetic peptidoglycan transglycosylase-like"/>
    <property type="match status" value="1"/>
</dbReference>
<name>A0ABR5MNX2_9BACI</name>
<dbReference type="Pfam" id="PF00912">
    <property type="entry name" value="Transgly"/>
    <property type="match status" value="1"/>
</dbReference>
<dbReference type="PANTHER" id="PTHR32282">
    <property type="entry name" value="BINDING PROTEIN TRANSPEPTIDASE, PUTATIVE-RELATED"/>
    <property type="match status" value="1"/>
</dbReference>
<dbReference type="SUPFAM" id="SSF56601">
    <property type="entry name" value="beta-lactamase/transpeptidase-like"/>
    <property type="match status" value="1"/>
</dbReference>
<accession>A0ABR5MNX2</accession>
<dbReference type="EMBL" id="LGTK01000001">
    <property type="protein sequence ID" value="KPH79281.1"/>
    <property type="molecule type" value="Genomic_DNA"/>
</dbReference>
<proteinExistence type="predicted"/>
<keyword evidence="1" id="KW-1003">Cell membrane</keyword>
<keyword evidence="11 16" id="KW-0472">Membrane</keyword>
<evidence type="ECO:0000256" key="5">
    <source>
        <dbReference type="ARBA" id="ARBA00022679"/>
    </source>
</evidence>
<dbReference type="Gene3D" id="3.40.710.10">
    <property type="entry name" value="DD-peptidase/beta-lactamase superfamily"/>
    <property type="match status" value="1"/>
</dbReference>
<dbReference type="InterPro" id="IPR050396">
    <property type="entry name" value="Glycosyltr_51/Transpeptidase"/>
</dbReference>
<evidence type="ECO:0000256" key="8">
    <source>
        <dbReference type="ARBA" id="ARBA00022960"/>
    </source>
</evidence>
<dbReference type="InterPro" id="IPR001264">
    <property type="entry name" value="Glyco_trans_51"/>
</dbReference>
<evidence type="ECO:0000256" key="7">
    <source>
        <dbReference type="ARBA" id="ARBA00022801"/>
    </source>
</evidence>
<dbReference type="Proteomes" id="UP000037854">
    <property type="component" value="Unassembled WGS sequence"/>
</dbReference>
<comment type="catalytic activity">
    <reaction evidence="14">
        <text>Preferential cleavage: (Ac)2-L-Lys-D-Ala-|-D-Ala. Also transpeptidation of peptidyl-alanyl moieties that are N-acyl substituents of D-alanine.</text>
        <dbReference type="EC" id="3.4.16.4"/>
    </reaction>
</comment>
<comment type="catalytic activity">
    <reaction evidence="15">
        <text>[GlcNAc-(1-&gt;4)-Mur2Ac(oyl-L-Ala-gamma-D-Glu-L-Lys-D-Ala-D-Ala)](n)-di-trans,octa-cis-undecaprenyl diphosphate + beta-D-GlcNAc-(1-&gt;4)-Mur2Ac(oyl-L-Ala-gamma-D-Glu-L-Lys-D-Ala-D-Ala)-di-trans,octa-cis-undecaprenyl diphosphate = [GlcNAc-(1-&gt;4)-Mur2Ac(oyl-L-Ala-gamma-D-Glu-L-Lys-D-Ala-D-Ala)](n+1)-di-trans,octa-cis-undecaprenyl diphosphate + di-trans,octa-cis-undecaprenyl diphosphate + H(+)</text>
        <dbReference type="Rhea" id="RHEA:23708"/>
        <dbReference type="Rhea" id="RHEA-COMP:9602"/>
        <dbReference type="Rhea" id="RHEA-COMP:9603"/>
        <dbReference type="ChEBI" id="CHEBI:15378"/>
        <dbReference type="ChEBI" id="CHEBI:58405"/>
        <dbReference type="ChEBI" id="CHEBI:60033"/>
        <dbReference type="ChEBI" id="CHEBI:78435"/>
        <dbReference type="EC" id="2.4.99.28"/>
    </reaction>
</comment>
<feature type="domain" description="Glycosyl transferase family 51" evidence="18">
    <location>
        <begin position="51"/>
        <end position="225"/>
    </location>
</feature>
<dbReference type="SUPFAM" id="SSF53955">
    <property type="entry name" value="Lysozyme-like"/>
    <property type="match status" value="1"/>
</dbReference>